<proteinExistence type="predicted"/>
<dbReference type="RefSeq" id="WP_138234539.1">
    <property type="nucleotide sequence ID" value="NZ_CP185860.1"/>
</dbReference>
<dbReference type="Proteomes" id="UP000306791">
    <property type="component" value="Unassembled WGS sequence"/>
</dbReference>
<comment type="caution">
    <text evidence="1">The sequence shown here is derived from an EMBL/GenBank/DDBJ whole genome shotgun (WGS) entry which is preliminary data.</text>
</comment>
<protein>
    <submittedName>
        <fullName evidence="1">Uncharacterized protein</fullName>
    </submittedName>
</protein>
<sequence length="213" mass="23477">MLHKLIRDRHLTLPQFDQAPSGVNQNFPNDFSPVPNRNYNIQQSTNIGSFFHRKRSSQIVAGAHGNKAHRTFRWLPWIIGKVSCVPLAGADILTGRMSGCWLVIFRFQGVDYAGHIGTDTAPDTPASLQAKAAWRNAVNTQQIQPIAAFNPVGPNLPATNMLNIRGEAPEFYGAFEQSGQVYTVVLTAPGYGGTARRIARVVQMQTTQDVTDF</sequence>
<organism evidence="1 2">
    <name type="scientific">Microbulbifer harenosus</name>
    <dbReference type="NCBI Taxonomy" id="2576840"/>
    <lineage>
        <taxon>Bacteria</taxon>
        <taxon>Pseudomonadati</taxon>
        <taxon>Pseudomonadota</taxon>
        <taxon>Gammaproteobacteria</taxon>
        <taxon>Cellvibrionales</taxon>
        <taxon>Microbulbiferaceae</taxon>
        <taxon>Microbulbifer</taxon>
    </lineage>
</organism>
<name>A0ABY2UMC9_9GAMM</name>
<evidence type="ECO:0000313" key="2">
    <source>
        <dbReference type="Proteomes" id="UP000306791"/>
    </source>
</evidence>
<keyword evidence="2" id="KW-1185">Reference proteome</keyword>
<accession>A0ABY2UMC9</accession>
<reference evidence="1 2" key="1">
    <citation type="submission" date="2019-05" db="EMBL/GenBank/DDBJ databases">
        <title>Microbulbifer harenosus sp. nov., an alginate-degrading bacterium isolated from coastal sand.</title>
        <authorList>
            <person name="Huang H."/>
            <person name="Mo K."/>
            <person name="Bao S."/>
        </authorList>
    </citation>
    <scope>NUCLEOTIDE SEQUENCE [LARGE SCALE GENOMIC DNA]</scope>
    <source>
        <strain evidence="1 2">HB161719</strain>
    </source>
</reference>
<dbReference type="EMBL" id="VANI01000004">
    <property type="protein sequence ID" value="TLM79368.1"/>
    <property type="molecule type" value="Genomic_DNA"/>
</dbReference>
<evidence type="ECO:0000313" key="1">
    <source>
        <dbReference type="EMBL" id="TLM79368.1"/>
    </source>
</evidence>
<gene>
    <name evidence="1" type="ORF">FDY93_04540</name>
</gene>